<dbReference type="EMBL" id="JAANCM010000001">
    <property type="protein sequence ID" value="NHT74816.1"/>
    <property type="molecule type" value="Genomic_DNA"/>
</dbReference>
<evidence type="ECO:0000256" key="1">
    <source>
        <dbReference type="SAM" id="SignalP"/>
    </source>
</evidence>
<dbReference type="PROSITE" id="PS51257">
    <property type="entry name" value="PROKAR_LIPOPROTEIN"/>
    <property type="match status" value="1"/>
</dbReference>
<feature type="signal peptide" evidence="1">
    <location>
        <begin position="1"/>
        <end position="35"/>
    </location>
</feature>
<dbReference type="Pfam" id="PF09476">
    <property type="entry name" value="Pilus_CpaD"/>
    <property type="match status" value="1"/>
</dbReference>
<dbReference type="Proteomes" id="UP001155840">
    <property type="component" value="Unassembled WGS sequence"/>
</dbReference>
<dbReference type="InterPro" id="IPR019027">
    <property type="entry name" value="Pilus_biogenesis_CpaD-related"/>
</dbReference>
<name>A0AA43ZCT9_9HYPH</name>
<feature type="chain" id="PRO_5041361917" evidence="1">
    <location>
        <begin position="36"/>
        <end position="239"/>
    </location>
</feature>
<evidence type="ECO:0000313" key="3">
    <source>
        <dbReference type="Proteomes" id="UP001155840"/>
    </source>
</evidence>
<sequence>MPFPSRIGPSRIGPSRIARIALLSLGIAASLAACAKRDDLSTGGIPDDYRTRHPIIVGESERAIDIPIASSDRRLPVGTREVIKGFAQTYRGSANGVVQIMLPSGSRNGAAVEAVRRDIRAILVQTGVPANRLLETRYDAAGSGDAAPVRLSFTAITASTGPCGSWPEDLVSNTTENRNWSNFGCASQSNLAAQIANPTDLLGPQAQSPIDAARRGQVIDDYRGLSSAPPDTTISITNN</sequence>
<reference evidence="2" key="1">
    <citation type="submission" date="2020-03" db="EMBL/GenBank/DDBJ databases">
        <title>Ferranicluibacter endophyticum gen. nov., sp. nov., a new genus isolated from Rubus ulmifolius Schott. stem.</title>
        <authorList>
            <person name="Roca-Couso R."/>
            <person name="Flores-Felix J.D."/>
            <person name="Igual J.M."/>
            <person name="Rivas R."/>
        </authorList>
    </citation>
    <scope>NUCLEOTIDE SEQUENCE</scope>
    <source>
        <strain evidence="2">CRRU44</strain>
    </source>
</reference>
<dbReference type="RefSeq" id="WP_167127140.1">
    <property type="nucleotide sequence ID" value="NZ_JAANCM010000001.1"/>
</dbReference>
<proteinExistence type="predicted"/>
<organism evidence="2 3">
    <name type="scientific">Ferranicluibacter rubi</name>
    <dbReference type="NCBI Taxonomy" id="2715133"/>
    <lineage>
        <taxon>Bacteria</taxon>
        <taxon>Pseudomonadati</taxon>
        <taxon>Pseudomonadota</taxon>
        <taxon>Alphaproteobacteria</taxon>
        <taxon>Hyphomicrobiales</taxon>
        <taxon>Rhizobiaceae</taxon>
        <taxon>Ferranicluibacter</taxon>
    </lineage>
</organism>
<gene>
    <name evidence="2" type="primary">cpaD</name>
    <name evidence="2" type="ORF">G8E10_03495</name>
</gene>
<evidence type="ECO:0000313" key="2">
    <source>
        <dbReference type="EMBL" id="NHT74816.1"/>
    </source>
</evidence>
<dbReference type="InterPro" id="IPR013361">
    <property type="entry name" value="Pilus_CpaD"/>
</dbReference>
<keyword evidence="1" id="KW-0732">Signal</keyword>
<dbReference type="NCBIfam" id="TIGR02522">
    <property type="entry name" value="pilus_cpaD"/>
    <property type="match status" value="1"/>
</dbReference>
<accession>A0AA43ZCT9</accession>
<keyword evidence="2" id="KW-0449">Lipoprotein</keyword>
<dbReference type="AlphaFoldDB" id="A0AA43ZCT9"/>
<protein>
    <submittedName>
        <fullName evidence="2">CpaD family pilus assembly lipoprotein</fullName>
    </submittedName>
</protein>
<keyword evidence="3" id="KW-1185">Reference proteome</keyword>
<comment type="caution">
    <text evidence="2">The sequence shown here is derived from an EMBL/GenBank/DDBJ whole genome shotgun (WGS) entry which is preliminary data.</text>
</comment>